<evidence type="ECO:0000313" key="3">
    <source>
        <dbReference type="Proteomes" id="UP000696280"/>
    </source>
</evidence>
<dbReference type="Pfam" id="PF15786">
    <property type="entry name" value="PET117"/>
    <property type="match status" value="1"/>
</dbReference>
<feature type="region of interest" description="Disordered" evidence="1">
    <location>
        <begin position="164"/>
        <end position="214"/>
    </location>
</feature>
<evidence type="ECO:0000313" key="2">
    <source>
        <dbReference type="EMBL" id="CAG8957894.1"/>
    </source>
</evidence>
<protein>
    <submittedName>
        <fullName evidence="2">Uncharacterized protein</fullName>
    </submittedName>
</protein>
<reference evidence="2" key="1">
    <citation type="submission" date="2021-07" db="EMBL/GenBank/DDBJ databases">
        <authorList>
            <person name="Durling M."/>
        </authorList>
    </citation>
    <scope>NUCLEOTIDE SEQUENCE</scope>
</reference>
<comment type="caution">
    <text evidence="2">The sequence shown here is derived from an EMBL/GenBank/DDBJ whole genome shotgun (WGS) entry which is preliminary data.</text>
</comment>
<dbReference type="EMBL" id="CAJVRL010000081">
    <property type="protein sequence ID" value="CAG8957894.1"/>
    <property type="molecule type" value="Genomic_DNA"/>
</dbReference>
<keyword evidence="3" id="KW-1185">Reference proteome</keyword>
<accession>A0A9N9L2H2</accession>
<dbReference type="AlphaFoldDB" id="A0A9N9L2H2"/>
<feature type="region of interest" description="Disordered" evidence="1">
    <location>
        <begin position="32"/>
        <end position="51"/>
    </location>
</feature>
<sequence>MSRASKLTLAGTSLFAVGTVFFVHYTQQAEKTHSPKQKAIINQRFKDTEPPREAVRIKIKQRAVKGLHLPSRDQQQKRQERKNSSTSTKNNLTALIPAFVTVRAETRVPLSRGVDDGDEGEETEDPCAGAVEHLVDDEFAGEDAGFEGARGTRHDVCLGFFHAEAEGEEGGGDHVDPEDFEGGEGEDGGAGGVFEGEGDEEEDYLGDVGDEEVH</sequence>
<feature type="compositionally biased region" description="Basic and acidic residues" evidence="1">
    <location>
        <begin position="70"/>
        <end position="83"/>
    </location>
</feature>
<dbReference type="InterPro" id="IPR031568">
    <property type="entry name" value="Pet117"/>
</dbReference>
<name>A0A9N9L2H2_9HELO</name>
<dbReference type="Proteomes" id="UP000696280">
    <property type="component" value="Unassembled WGS sequence"/>
</dbReference>
<feature type="region of interest" description="Disordered" evidence="1">
    <location>
        <begin position="65"/>
        <end position="90"/>
    </location>
</feature>
<organism evidence="2 3">
    <name type="scientific">Hymenoscyphus fraxineus</name>
    <dbReference type="NCBI Taxonomy" id="746836"/>
    <lineage>
        <taxon>Eukaryota</taxon>
        <taxon>Fungi</taxon>
        <taxon>Dikarya</taxon>
        <taxon>Ascomycota</taxon>
        <taxon>Pezizomycotina</taxon>
        <taxon>Leotiomycetes</taxon>
        <taxon>Helotiales</taxon>
        <taxon>Helotiaceae</taxon>
        <taxon>Hymenoscyphus</taxon>
    </lineage>
</organism>
<proteinExistence type="predicted"/>
<gene>
    <name evidence="2" type="ORF">HYFRA_00000234</name>
</gene>
<feature type="compositionally biased region" description="Acidic residues" evidence="1">
    <location>
        <begin position="178"/>
        <end position="187"/>
    </location>
</feature>
<evidence type="ECO:0000256" key="1">
    <source>
        <dbReference type="SAM" id="MobiDB-lite"/>
    </source>
</evidence>
<feature type="compositionally biased region" description="Acidic residues" evidence="1">
    <location>
        <begin position="196"/>
        <end position="214"/>
    </location>
</feature>